<dbReference type="Pfam" id="PF09269">
    <property type="entry name" value="DUF1967"/>
    <property type="match status" value="1"/>
</dbReference>
<dbReference type="eggNOG" id="COG0536">
    <property type="taxonomic scope" value="Bacteria"/>
</dbReference>
<dbReference type="InterPro" id="IPR006073">
    <property type="entry name" value="GTP-bd"/>
</dbReference>
<dbReference type="InterPro" id="IPR027417">
    <property type="entry name" value="P-loop_NTPase"/>
</dbReference>
<dbReference type="NCBIfam" id="NF008955">
    <property type="entry name" value="PRK12297.1"/>
    <property type="match status" value="1"/>
</dbReference>
<comment type="function">
    <text evidence="9">An essential GTPase which binds GTP, GDP and possibly (p)ppGpp with moderate affinity, with high nucleotide exchange rates and a fairly low GTP hydrolysis rate. Plays a role in control of the cell cycle, stress response, ribosome biogenesis and in those bacteria that undergo differentiation, in morphogenesis control.</text>
</comment>
<dbReference type="InterPro" id="IPR045086">
    <property type="entry name" value="OBG_GTPase"/>
</dbReference>
<reference evidence="14" key="1">
    <citation type="submission" date="2011-12" db="EMBL/GenBank/DDBJ databases">
        <title>Complete sequence of Clostridium clariflavum DSM 19732.</title>
        <authorList>
            <consortium name="US DOE Joint Genome Institute"/>
            <person name="Lucas S."/>
            <person name="Han J."/>
            <person name="Lapidus A."/>
            <person name="Cheng J.-F."/>
            <person name="Goodwin L."/>
            <person name="Pitluck S."/>
            <person name="Peters L."/>
            <person name="Teshima H."/>
            <person name="Detter J.C."/>
            <person name="Han C."/>
            <person name="Tapia R."/>
            <person name="Land M."/>
            <person name="Hauser L."/>
            <person name="Kyrpides N."/>
            <person name="Ivanova N."/>
            <person name="Pagani I."/>
            <person name="Kitzmiller T."/>
            <person name="Lynd L."/>
            <person name="Izquierdo J."/>
            <person name="Woyke T."/>
        </authorList>
    </citation>
    <scope>NUCLEOTIDE SEQUENCE [LARGE SCALE GENOMIC DNA]</scope>
    <source>
        <strain evidence="14">DSM 19732 / NBRC 101661 / EBR45</strain>
    </source>
</reference>
<dbReference type="SUPFAM" id="SSF52540">
    <property type="entry name" value="P-loop containing nucleoside triphosphate hydrolases"/>
    <property type="match status" value="1"/>
</dbReference>
<feature type="binding site" evidence="9">
    <location>
        <position position="192"/>
    </location>
    <ligand>
        <name>Mg(2+)</name>
        <dbReference type="ChEBI" id="CHEBI:18420"/>
    </ligand>
</feature>
<dbReference type="PROSITE" id="PS51881">
    <property type="entry name" value="OCT"/>
    <property type="match status" value="1"/>
</dbReference>
<organism evidence="13 14">
    <name type="scientific">Acetivibrio clariflavus (strain DSM 19732 / NBRC 101661 / EBR45)</name>
    <name type="common">Clostridium clariflavum</name>
    <dbReference type="NCBI Taxonomy" id="720554"/>
    <lineage>
        <taxon>Bacteria</taxon>
        <taxon>Bacillati</taxon>
        <taxon>Bacillota</taxon>
        <taxon>Clostridia</taxon>
        <taxon>Eubacteriales</taxon>
        <taxon>Oscillospiraceae</taxon>
        <taxon>Acetivibrio</taxon>
    </lineage>
</organism>
<feature type="domain" description="OBG-type G" evidence="10">
    <location>
        <begin position="159"/>
        <end position="330"/>
    </location>
</feature>
<dbReference type="PIRSF" id="PIRSF002401">
    <property type="entry name" value="GTP_bd_Obg/CgtA"/>
    <property type="match status" value="1"/>
</dbReference>
<feature type="binding site" evidence="9">
    <location>
        <begin position="165"/>
        <end position="172"/>
    </location>
    <ligand>
        <name>GTP</name>
        <dbReference type="ChEBI" id="CHEBI:37565"/>
    </ligand>
</feature>
<evidence type="ECO:0000256" key="9">
    <source>
        <dbReference type="HAMAP-Rule" id="MF_01454"/>
    </source>
</evidence>
<dbReference type="Pfam" id="PF01926">
    <property type="entry name" value="MMR_HSR1"/>
    <property type="match status" value="1"/>
</dbReference>
<dbReference type="InterPro" id="IPR006074">
    <property type="entry name" value="GTP1-OBG_CS"/>
</dbReference>
<dbReference type="OrthoDB" id="9807318at2"/>
<dbReference type="NCBIfam" id="NF008954">
    <property type="entry name" value="PRK12296.1"/>
    <property type="match status" value="1"/>
</dbReference>
<feature type="domain" description="OCT" evidence="11">
    <location>
        <begin position="347"/>
        <end position="424"/>
    </location>
</feature>
<dbReference type="FunFam" id="2.70.210.12:FF:000001">
    <property type="entry name" value="GTPase Obg"/>
    <property type="match status" value="1"/>
</dbReference>
<evidence type="ECO:0000256" key="5">
    <source>
        <dbReference type="ARBA" id="ARBA00022741"/>
    </source>
</evidence>
<keyword evidence="4 9" id="KW-0479">Metal-binding</keyword>
<gene>
    <name evidence="9" type="primary">obg</name>
    <name evidence="13" type="ordered locus">Clocl_1212</name>
</gene>
<dbReference type="NCBIfam" id="NF008956">
    <property type="entry name" value="PRK12299.1"/>
    <property type="match status" value="1"/>
</dbReference>
<evidence type="ECO:0000259" key="10">
    <source>
        <dbReference type="PROSITE" id="PS51710"/>
    </source>
</evidence>
<reference evidence="13 14" key="2">
    <citation type="journal article" date="2012" name="Stand. Genomic Sci.">
        <title>Complete Genome Sequence of Clostridium clariflavum DSM 19732.</title>
        <authorList>
            <person name="Izquierdo J.A."/>
            <person name="Goodwin L."/>
            <person name="Davenport K.W."/>
            <person name="Teshima H."/>
            <person name="Bruce D."/>
            <person name="Detter C."/>
            <person name="Tapia R."/>
            <person name="Han S."/>
            <person name="Land M."/>
            <person name="Hauser L."/>
            <person name="Jeffries C.D."/>
            <person name="Han J."/>
            <person name="Pitluck S."/>
            <person name="Nolan M."/>
            <person name="Chen A."/>
            <person name="Huntemann M."/>
            <person name="Mavromatis K."/>
            <person name="Mikhailova N."/>
            <person name="Liolios K."/>
            <person name="Woyke T."/>
            <person name="Lynd L.R."/>
        </authorList>
    </citation>
    <scope>NUCLEOTIDE SEQUENCE [LARGE SCALE GENOMIC DNA]</scope>
    <source>
        <strain evidence="14">DSM 19732 / NBRC 101661 / EBR45</strain>
    </source>
</reference>
<dbReference type="Proteomes" id="UP000005435">
    <property type="component" value="Chromosome"/>
</dbReference>
<keyword evidence="7 9" id="KW-0460">Magnesium</keyword>
<dbReference type="GO" id="GO:0005737">
    <property type="term" value="C:cytoplasm"/>
    <property type="evidence" value="ECO:0007669"/>
    <property type="project" value="UniProtKB-SubCell"/>
</dbReference>
<name>G8LYX1_ACECE</name>
<dbReference type="PANTHER" id="PTHR11702:SF31">
    <property type="entry name" value="MITOCHONDRIAL RIBOSOME-ASSOCIATED GTPASE 2"/>
    <property type="match status" value="1"/>
</dbReference>
<dbReference type="PROSITE" id="PS00905">
    <property type="entry name" value="GTP1_OBG"/>
    <property type="match status" value="1"/>
</dbReference>
<dbReference type="PRINTS" id="PR00326">
    <property type="entry name" value="GTP1OBG"/>
</dbReference>
<proteinExistence type="inferred from homology"/>
<dbReference type="GO" id="GO:0042254">
    <property type="term" value="P:ribosome biogenesis"/>
    <property type="evidence" value="ECO:0007669"/>
    <property type="project" value="UniProtKB-UniRule"/>
</dbReference>
<dbReference type="Pfam" id="PF01018">
    <property type="entry name" value="GTP1_OBG"/>
    <property type="match status" value="1"/>
</dbReference>
<dbReference type="PROSITE" id="PS51710">
    <property type="entry name" value="G_OBG"/>
    <property type="match status" value="1"/>
</dbReference>
<comment type="similarity">
    <text evidence="2 9">Belongs to the TRAFAC class OBG-HflX-like GTPase superfamily. OBG GTPase family.</text>
</comment>
<comment type="subunit">
    <text evidence="9">Monomer.</text>
</comment>
<protein>
    <recommendedName>
        <fullName evidence="9">GTPase Obg</fullName>
        <ecNumber evidence="9">3.6.5.-</ecNumber>
    </recommendedName>
    <alternativeName>
        <fullName evidence="9">GTP-binding protein Obg</fullName>
    </alternativeName>
</protein>
<evidence type="ECO:0000256" key="7">
    <source>
        <dbReference type="ARBA" id="ARBA00022842"/>
    </source>
</evidence>
<dbReference type="RefSeq" id="WP_014254489.1">
    <property type="nucleotide sequence ID" value="NC_016627.1"/>
</dbReference>
<evidence type="ECO:0000259" key="11">
    <source>
        <dbReference type="PROSITE" id="PS51881"/>
    </source>
</evidence>
<dbReference type="SUPFAM" id="SSF102741">
    <property type="entry name" value="Obg GTP-binding protein C-terminal domain"/>
    <property type="match status" value="1"/>
</dbReference>
<dbReference type="KEGG" id="ccl:Clocl_1212"/>
<dbReference type="InterPro" id="IPR036346">
    <property type="entry name" value="GTP-bd_prot_GTP1/OBG_C_sf"/>
</dbReference>
<dbReference type="CDD" id="cd01898">
    <property type="entry name" value="Obg"/>
    <property type="match status" value="1"/>
</dbReference>
<keyword evidence="3 9" id="KW-0963">Cytoplasm</keyword>
<dbReference type="Gene3D" id="2.70.210.12">
    <property type="entry name" value="GTP1/OBG domain"/>
    <property type="match status" value="1"/>
</dbReference>
<accession>G8LYX1</accession>
<keyword evidence="5 9" id="KW-0547">Nucleotide-binding</keyword>
<keyword evidence="14" id="KW-1185">Reference proteome</keyword>
<dbReference type="InterPro" id="IPR015349">
    <property type="entry name" value="OCT_dom"/>
</dbReference>
<dbReference type="EMBL" id="CP003065">
    <property type="protein sequence ID" value="AEV67873.1"/>
    <property type="molecule type" value="Genomic_DNA"/>
</dbReference>
<dbReference type="GO" id="GO:0005525">
    <property type="term" value="F:GTP binding"/>
    <property type="evidence" value="ECO:0007669"/>
    <property type="project" value="UniProtKB-UniRule"/>
</dbReference>
<dbReference type="NCBIfam" id="TIGR03595">
    <property type="entry name" value="Obg_CgtA_exten"/>
    <property type="match status" value="1"/>
</dbReference>
<comment type="cofactor">
    <cofactor evidence="1 9">
        <name>Mg(2+)</name>
        <dbReference type="ChEBI" id="CHEBI:18420"/>
    </cofactor>
</comment>
<evidence type="ECO:0000256" key="4">
    <source>
        <dbReference type="ARBA" id="ARBA00022723"/>
    </source>
</evidence>
<evidence type="ECO:0000256" key="6">
    <source>
        <dbReference type="ARBA" id="ARBA00022801"/>
    </source>
</evidence>
<dbReference type="PROSITE" id="PS51883">
    <property type="entry name" value="OBG"/>
    <property type="match status" value="1"/>
</dbReference>
<dbReference type="AlphaFoldDB" id="G8LYX1"/>
<keyword evidence="8 9" id="KW-0342">GTP-binding</keyword>
<comment type="subcellular location">
    <subcellularLocation>
        <location evidence="9">Cytoplasm</location>
    </subcellularLocation>
</comment>
<feature type="binding site" evidence="9">
    <location>
        <begin position="282"/>
        <end position="285"/>
    </location>
    <ligand>
        <name>GTP</name>
        <dbReference type="ChEBI" id="CHEBI:37565"/>
    </ligand>
</feature>
<dbReference type="GO" id="GO:0003924">
    <property type="term" value="F:GTPase activity"/>
    <property type="evidence" value="ECO:0007669"/>
    <property type="project" value="UniProtKB-UniRule"/>
</dbReference>
<dbReference type="InterPro" id="IPR014100">
    <property type="entry name" value="GTP-bd_Obg/CgtA"/>
</dbReference>
<feature type="binding site" evidence="9">
    <location>
        <begin position="311"/>
        <end position="313"/>
    </location>
    <ligand>
        <name>GTP</name>
        <dbReference type="ChEBI" id="CHEBI:37565"/>
    </ligand>
</feature>
<sequence length="424" mass="46799">MFIDSARIYIKAGDGGNGAVSFHREKYIAKGGPDGGDGGKGGDVIFVADEGLRTLQDFRYKRKYIAESGENGGSSNCSGRSGEDLIIKVPVGTIIKEETTGRIIADLVTPGQKVVVAKGGKGGAGNQHFATPTRQVPNFAKSGEPGEEFYAVLELKLLADVGLIGYPNVGKSTILSMVSAARPKIANYHFTTIDPNLGVVRVDEGKSFVMADIPGLIEGAHEGVGLGHKFLKHVERTRMLIHVVDISGSEGRDPIRDFEIINDELKKYSEKLFERLQVIAANKIDITGAEENLEIFTKEMNARGYEVFPISAATGQGLKELIYYVSQKLDELPNTVLTDDTAEEVVYTAEEEEPFKVYRENDVYVVEGNWVRKLVNSTNFDDYESLQYFQRAIRRKGVVEALENLGINEGDTVRMYDLEFEYFR</sequence>
<evidence type="ECO:0000256" key="2">
    <source>
        <dbReference type="ARBA" id="ARBA00007699"/>
    </source>
</evidence>
<keyword evidence="6 9" id="KW-0378">Hydrolase</keyword>
<evidence type="ECO:0000313" key="13">
    <source>
        <dbReference type="EMBL" id="AEV67873.1"/>
    </source>
</evidence>
<dbReference type="EC" id="3.6.5.-" evidence="9"/>
<feature type="binding site" evidence="9">
    <location>
        <begin position="212"/>
        <end position="215"/>
    </location>
    <ligand>
        <name>GTP</name>
        <dbReference type="ChEBI" id="CHEBI:37565"/>
    </ligand>
</feature>
<dbReference type="NCBIfam" id="TIGR02729">
    <property type="entry name" value="Obg_CgtA"/>
    <property type="match status" value="1"/>
</dbReference>
<dbReference type="Gene3D" id="3.40.50.300">
    <property type="entry name" value="P-loop containing nucleotide triphosphate hydrolases"/>
    <property type="match status" value="1"/>
</dbReference>
<dbReference type="GO" id="GO:0000287">
    <property type="term" value="F:magnesium ion binding"/>
    <property type="evidence" value="ECO:0007669"/>
    <property type="project" value="InterPro"/>
</dbReference>
<dbReference type="Gene3D" id="3.30.300.350">
    <property type="entry name" value="GTP-binding protein OBG, C-terminal domain"/>
    <property type="match status" value="1"/>
</dbReference>
<evidence type="ECO:0000256" key="8">
    <source>
        <dbReference type="ARBA" id="ARBA00023134"/>
    </source>
</evidence>
<feature type="binding site" evidence="9">
    <location>
        <position position="172"/>
    </location>
    <ligand>
        <name>Mg(2+)</name>
        <dbReference type="ChEBI" id="CHEBI:18420"/>
    </ligand>
</feature>
<dbReference type="InterPro" id="IPR006169">
    <property type="entry name" value="GTP1_OBG_dom"/>
</dbReference>
<evidence type="ECO:0000313" key="14">
    <source>
        <dbReference type="Proteomes" id="UP000005435"/>
    </source>
</evidence>
<evidence type="ECO:0000259" key="12">
    <source>
        <dbReference type="PROSITE" id="PS51883"/>
    </source>
</evidence>
<dbReference type="SUPFAM" id="SSF82051">
    <property type="entry name" value="Obg GTP-binding protein N-terminal domain"/>
    <property type="match status" value="1"/>
</dbReference>
<dbReference type="PANTHER" id="PTHR11702">
    <property type="entry name" value="DEVELOPMENTALLY REGULATED GTP-BINDING PROTEIN-RELATED"/>
    <property type="match status" value="1"/>
</dbReference>
<dbReference type="HOGENOM" id="CLU_011747_2_1_9"/>
<dbReference type="InterPro" id="IPR036726">
    <property type="entry name" value="GTP1_OBG_dom_sf"/>
</dbReference>
<feature type="binding site" evidence="9">
    <location>
        <begin position="190"/>
        <end position="194"/>
    </location>
    <ligand>
        <name>GTP</name>
        <dbReference type="ChEBI" id="CHEBI:37565"/>
    </ligand>
</feature>
<dbReference type="HAMAP" id="MF_01454">
    <property type="entry name" value="GTPase_Obg"/>
    <property type="match status" value="1"/>
</dbReference>
<evidence type="ECO:0000256" key="3">
    <source>
        <dbReference type="ARBA" id="ARBA00022490"/>
    </source>
</evidence>
<dbReference type="InterPro" id="IPR031167">
    <property type="entry name" value="G_OBG"/>
</dbReference>
<evidence type="ECO:0000256" key="1">
    <source>
        <dbReference type="ARBA" id="ARBA00001946"/>
    </source>
</evidence>
<dbReference type="STRING" id="720554.Clocl_1212"/>
<feature type="domain" description="Obg" evidence="12">
    <location>
        <begin position="1"/>
        <end position="158"/>
    </location>
</feature>